<dbReference type="GO" id="GO:0045454">
    <property type="term" value="P:cell redox homeostasis"/>
    <property type="evidence" value="ECO:0007669"/>
    <property type="project" value="InterPro"/>
</dbReference>
<proteinExistence type="inferred from homology"/>
<dbReference type="CDD" id="cd18585">
    <property type="entry name" value="ABC_6TM_CydC"/>
    <property type="match status" value="1"/>
</dbReference>
<dbReference type="InterPro" id="IPR003593">
    <property type="entry name" value="AAA+_ATPase"/>
</dbReference>
<keyword evidence="9" id="KW-0029">Amino-acid transport</keyword>
<dbReference type="InterPro" id="IPR011527">
    <property type="entry name" value="ABC1_TM_dom"/>
</dbReference>
<dbReference type="GO" id="GO:0006865">
    <property type="term" value="P:amino acid transport"/>
    <property type="evidence" value="ECO:0007669"/>
    <property type="project" value="UniProtKB-KW"/>
</dbReference>
<evidence type="ECO:0000313" key="20">
    <source>
        <dbReference type="EMBL" id="PLC58159.1"/>
    </source>
</evidence>
<dbReference type="FunFam" id="3.40.50.300:FF:000299">
    <property type="entry name" value="ABC transporter ATP-binding protein/permease"/>
    <property type="match status" value="1"/>
</dbReference>
<dbReference type="GO" id="GO:0005524">
    <property type="term" value="F:ATP binding"/>
    <property type="evidence" value="ECO:0007669"/>
    <property type="project" value="UniProtKB-KW"/>
</dbReference>
<keyword evidence="7 20" id="KW-0067">ATP-binding</keyword>
<dbReference type="Pfam" id="PF00005">
    <property type="entry name" value="ABC_tran"/>
    <property type="match status" value="1"/>
</dbReference>
<evidence type="ECO:0000256" key="3">
    <source>
        <dbReference type="ARBA" id="ARBA00022475"/>
    </source>
</evidence>
<keyword evidence="5 17" id="KW-0812">Transmembrane</keyword>
<feature type="transmembrane region" description="Helical" evidence="17">
    <location>
        <begin position="166"/>
        <end position="186"/>
    </location>
</feature>
<reference evidence="20 21" key="1">
    <citation type="journal article" date="2018" name="Syst. Appl. Microbiol.">
        <title>Photobacterium carnosum sp. nov., isolated from spoiled modified atmosphere packaged poultry meat.</title>
        <authorList>
            <person name="Hilgarth M."/>
            <person name="Fuertes S."/>
            <person name="Ehrmann M."/>
            <person name="Vogel R.F."/>
        </authorList>
    </citation>
    <scope>NUCLEOTIDE SEQUENCE [LARGE SCALE GENOMIC DNA]</scope>
    <source>
        <strain evidence="20 21">TMW 2.2021</strain>
    </source>
</reference>
<evidence type="ECO:0000256" key="12">
    <source>
        <dbReference type="ARBA" id="ARBA00050301"/>
    </source>
</evidence>
<dbReference type="PANTHER" id="PTHR24221:SF653">
    <property type="entry name" value="TRANSPORT ATP-BINDING PROTEIN CYDC"/>
    <property type="match status" value="1"/>
</dbReference>
<dbReference type="AlphaFoldDB" id="A0A2N4UT15"/>
<dbReference type="PROSITE" id="PS50929">
    <property type="entry name" value="ABC_TM1F"/>
    <property type="match status" value="1"/>
</dbReference>
<feature type="transmembrane region" description="Helical" evidence="17">
    <location>
        <begin position="15"/>
        <end position="35"/>
    </location>
</feature>
<comment type="subunit">
    <text evidence="15">Forms a heterodimer with CydD.</text>
</comment>
<keyword evidence="8" id="KW-1278">Translocase</keyword>
<evidence type="ECO:0000256" key="13">
    <source>
        <dbReference type="ARBA" id="ARBA00051241"/>
    </source>
</evidence>
<evidence type="ECO:0000256" key="15">
    <source>
        <dbReference type="ARBA" id="ARBA00063833"/>
    </source>
</evidence>
<dbReference type="InterPro" id="IPR039421">
    <property type="entry name" value="Type_1_exporter"/>
</dbReference>
<evidence type="ECO:0000256" key="8">
    <source>
        <dbReference type="ARBA" id="ARBA00022967"/>
    </source>
</evidence>
<feature type="domain" description="ABC transmembrane type-1" evidence="19">
    <location>
        <begin position="20"/>
        <end position="310"/>
    </location>
</feature>
<keyword evidence="21" id="KW-1185">Reference proteome</keyword>
<dbReference type="FunFam" id="1.20.1560.10:FF:000060">
    <property type="entry name" value="Cysteine/glutathione ABC transporter ATP-binding protein/permease CydC"/>
    <property type="match status" value="1"/>
</dbReference>
<keyword evidence="11 17" id="KW-0472">Membrane</keyword>
<evidence type="ECO:0000256" key="6">
    <source>
        <dbReference type="ARBA" id="ARBA00022741"/>
    </source>
</evidence>
<dbReference type="CDD" id="cd03247">
    <property type="entry name" value="ABCC_cytochrome_bd"/>
    <property type="match status" value="1"/>
</dbReference>
<dbReference type="EMBL" id="NPIB01000009">
    <property type="protein sequence ID" value="PLC58159.1"/>
    <property type="molecule type" value="Genomic_DNA"/>
</dbReference>
<comment type="catalytic activity">
    <reaction evidence="13">
        <text>L-cysteine(in) + ATP + H2O = L-cysteine(out) + ADP + phosphate + H(+)</text>
        <dbReference type="Rhea" id="RHEA:29783"/>
        <dbReference type="ChEBI" id="CHEBI:15377"/>
        <dbReference type="ChEBI" id="CHEBI:15378"/>
        <dbReference type="ChEBI" id="CHEBI:30616"/>
        <dbReference type="ChEBI" id="CHEBI:35235"/>
        <dbReference type="ChEBI" id="CHEBI:43474"/>
        <dbReference type="ChEBI" id="CHEBI:456216"/>
    </reaction>
    <physiologicalReaction direction="left-to-right" evidence="13">
        <dbReference type="Rhea" id="RHEA:29784"/>
    </physiologicalReaction>
</comment>
<comment type="subcellular location">
    <subcellularLocation>
        <location evidence="1">Cell inner membrane</location>
        <topology evidence="1">Multi-pass membrane protein</topology>
    </subcellularLocation>
</comment>
<dbReference type="GeneID" id="69964254"/>
<evidence type="ECO:0000313" key="21">
    <source>
        <dbReference type="Proteomes" id="UP000234420"/>
    </source>
</evidence>
<dbReference type="GO" id="GO:0140359">
    <property type="term" value="F:ABC-type transporter activity"/>
    <property type="evidence" value="ECO:0007669"/>
    <property type="project" value="InterPro"/>
</dbReference>
<dbReference type="InterPro" id="IPR003439">
    <property type="entry name" value="ABC_transporter-like_ATP-bd"/>
</dbReference>
<evidence type="ECO:0000256" key="4">
    <source>
        <dbReference type="ARBA" id="ARBA00022519"/>
    </source>
</evidence>
<keyword evidence="3" id="KW-1003">Cell membrane</keyword>
<comment type="catalytic activity">
    <reaction evidence="12">
        <text>glutathione(in) + ATP + H2O = glutathione(out) + ADP + phosphate + H(+)</text>
        <dbReference type="Rhea" id="RHEA:29787"/>
        <dbReference type="ChEBI" id="CHEBI:15377"/>
        <dbReference type="ChEBI" id="CHEBI:15378"/>
        <dbReference type="ChEBI" id="CHEBI:30616"/>
        <dbReference type="ChEBI" id="CHEBI:43474"/>
        <dbReference type="ChEBI" id="CHEBI:57925"/>
        <dbReference type="ChEBI" id="CHEBI:456216"/>
    </reaction>
    <physiologicalReaction direction="left-to-right" evidence="12">
        <dbReference type="Rhea" id="RHEA:29788"/>
    </physiologicalReaction>
</comment>
<dbReference type="GO" id="GO:0005886">
    <property type="term" value="C:plasma membrane"/>
    <property type="evidence" value="ECO:0007669"/>
    <property type="project" value="UniProtKB-SubCell"/>
</dbReference>
<evidence type="ECO:0000256" key="5">
    <source>
        <dbReference type="ARBA" id="ARBA00022692"/>
    </source>
</evidence>
<dbReference type="NCBIfam" id="NF008364">
    <property type="entry name" value="PRK11160.1"/>
    <property type="match status" value="1"/>
</dbReference>
<sequence>MRDLIPYLKLYRKHWFGLTLGMILGLLTLLSAISLLTLSGWFIAASAVAGLTLVGSQTFNYMVPGAGVRGFSMVRTAGRWGERVVSHNATFKLLADLRLFFFRKLTPLIPGRHANLRDADLLNRLVADVDAMDHVYLRLVNPLIIGVLGIIIVTCFLAWFDPIIGFTLGGILLALMIILPIVFYHLGKRNGETLTYAKANYRITLLDWIQGHAELLLFNAEERYRQQAEAEQDKLLDAQRKMAGLTGIANGLLMAATGWTLVIILWIAANGIAGHAPDPFVAMVAFTTMASFEMMMPVAGAFQYLGQTLSSAKRLNEIIEATPDTVFDPKGYNAIAKGDICFNDISYTYYGSDKPVVKHLSLDIKQGEKLALLGRTGCGKSTLLQLLTRSWDPQQGSISIDGVPLPTWSEPALRNAITVVSQRVDLFNGSLRENLILAKPDATDEQFVEVLAKVGLSSLLDDNGLDTWLGDGGRHISGGERRRIGIARALLHDAPILLLDEPTEGLDRRTEQQILTLLLEFAKDKTVLFITHRLVGLGSMDQICLMDEGEIIEYGQHQQLLAQNGRYAELCRRI</sequence>
<dbReference type="Proteomes" id="UP000234420">
    <property type="component" value="Unassembled WGS sequence"/>
</dbReference>
<dbReference type="RefSeq" id="WP_101768676.1">
    <property type="nucleotide sequence ID" value="NZ_BPPU01000001.1"/>
</dbReference>
<dbReference type="GO" id="GO:0034040">
    <property type="term" value="F:ATPase-coupled lipid transmembrane transporter activity"/>
    <property type="evidence" value="ECO:0007669"/>
    <property type="project" value="TreeGrafter"/>
</dbReference>
<dbReference type="Gene3D" id="3.40.50.300">
    <property type="entry name" value="P-loop containing nucleotide triphosphate hydrolases"/>
    <property type="match status" value="1"/>
</dbReference>
<evidence type="ECO:0000256" key="2">
    <source>
        <dbReference type="ARBA" id="ARBA00022448"/>
    </source>
</evidence>
<keyword evidence="10 17" id="KW-1133">Transmembrane helix</keyword>
<dbReference type="PANTHER" id="PTHR24221">
    <property type="entry name" value="ATP-BINDING CASSETTE SUB-FAMILY B"/>
    <property type="match status" value="1"/>
</dbReference>
<comment type="similarity">
    <text evidence="14">Belongs to the ABC transporter superfamily. Cysteine exporter (TC 3.A.1.129.1) family.</text>
</comment>
<evidence type="ECO:0000256" key="7">
    <source>
        <dbReference type="ARBA" id="ARBA00022840"/>
    </source>
</evidence>
<dbReference type="GO" id="GO:0016887">
    <property type="term" value="F:ATP hydrolysis activity"/>
    <property type="evidence" value="ECO:0007669"/>
    <property type="project" value="InterPro"/>
</dbReference>
<evidence type="ECO:0000256" key="1">
    <source>
        <dbReference type="ARBA" id="ARBA00004429"/>
    </source>
</evidence>
<evidence type="ECO:0000259" key="18">
    <source>
        <dbReference type="PROSITE" id="PS50893"/>
    </source>
</evidence>
<dbReference type="GO" id="GO:0034775">
    <property type="term" value="P:glutathione transmembrane transport"/>
    <property type="evidence" value="ECO:0007669"/>
    <property type="project" value="InterPro"/>
</dbReference>
<evidence type="ECO:0000256" key="9">
    <source>
        <dbReference type="ARBA" id="ARBA00022970"/>
    </source>
</evidence>
<dbReference type="SMART" id="SM00382">
    <property type="entry name" value="AAA"/>
    <property type="match status" value="1"/>
</dbReference>
<feature type="transmembrane region" description="Helical" evidence="17">
    <location>
        <begin position="242"/>
        <end position="268"/>
    </location>
</feature>
<feature type="transmembrane region" description="Helical" evidence="17">
    <location>
        <begin position="41"/>
        <end position="63"/>
    </location>
</feature>
<organism evidence="20 21">
    <name type="scientific">Photobacterium carnosum</name>
    <dbReference type="NCBI Taxonomy" id="2023717"/>
    <lineage>
        <taxon>Bacteria</taxon>
        <taxon>Pseudomonadati</taxon>
        <taxon>Pseudomonadota</taxon>
        <taxon>Gammaproteobacteria</taxon>
        <taxon>Vibrionales</taxon>
        <taxon>Vibrionaceae</taxon>
        <taxon>Photobacterium</taxon>
    </lineage>
</organism>
<accession>A0A2N4UT15</accession>
<dbReference type="InterPro" id="IPR017871">
    <property type="entry name" value="ABC_transporter-like_CS"/>
</dbReference>
<dbReference type="InterPro" id="IPR027417">
    <property type="entry name" value="P-loop_NTPase"/>
</dbReference>
<feature type="transmembrane region" description="Helical" evidence="17">
    <location>
        <begin position="139"/>
        <end position="160"/>
    </location>
</feature>
<name>A0A2N4UT15_9GAMM</name>
<evidence type="ECO:0000259" key="19">
    <source>
        <dbReference type="PROSITE" id="PS50929"/>
    </source>
</evidence>
<dbReference type="SUPFAM" id="SSF52540">
    <property type="entry name" value="P-loop containing nucleoside triphosphate hydrolases"/>
    <property type="match status" value="1"/>
</dbReference>
<evidence type="ECO:0000256" key="14">
    <source>
        <dbReference type="ARBA" id="ARBA00061534"/>
    </source>
</evidence>
<dbReference type="PROSITE" id="PS50893">
    <property type="entry name" value="ABC_TRANSPORTER_2"/>
    <property type="match status" value="1"/>
</dbReference>
<feature type="transmembrane region" description="Helical" evidence="17">
    <location>
        <begin position="280"/>
        <end position="305"/>
    </location>
</feature>
<dbReference type="NCBIfam" id="TIGR02868">
    <property type="entry name" value="CydC"/>
    <property type="match status" value="1"/>
</dbReference>
<comment type="caution">
    <text evidence="20">The sequence shown here is derived from an EMBL/GenBank/DDBJ whole genome shotgun (WGS) entry which is preliminary data.</text>
</comment>
<dbReference type="InterPro" id="IPR014223">
    <property type="entry name" value="ABC_CydC/D"/>
</dbReference>
<evidence type="ECO:0000256" key="16">
    <source>
        <dbReference type="ARBA" id="ARBA00071411"/>
    </source>
</evidence>
<keyword evidence="6" id="KW-0547">Nucleotide-binding</keyword>
<evidence type="ECO:0000256" key="10">
    <source>
        <dbReference type="ARBA" id="ARBA00022989"/>
    </source>
</evidence>
<dbReference type="Gene3D" id="1.20.1560.10">
    <property type="entry name" value="ABC transporter type 1, transmembrane domain"/>
    <property type="match status" value="1"/>
</dbReference>
<dbReference type="InterPro" id="IPR036640">
    <property type="entry name" value="ABC1_TM_sf"/>
</dbReference>
<dbReference type="PROSITE" id="PS00211">
    <property type="entry name" value="ABC_TRANSPORTER_1"/>
    <property type="match status" value="1"/>
</dbReference>
<dbReference type="Pfam" id="PF00664">
    <property type="entry name" value="ABC_membrane"/>
    <property type="match status" value="1"/>
</dbReference>
<feature type="domain" description="ABC transporter" evidence="18">
    <location>
        <begin position="340"/>
        <end position="573"/>
    </location>
</feature>
<gene>
    <name evidence="20" type="ORF">CIK00_09715</name>
</gene>
<keyword evidence="2" id="KW-0813">Transport</keyword>
<protein>
    <recommendedName>
        <fullName evidence="16">Glutathione/L-cysteine transport system ATP-binding/permease protein CydC</fullName>
    </recommendedName>
</protein>
<dbReference type="SUPFAM" id="SSF90123">
    <property type="entry name" value="ABC transporter transmembrane region"/>
    <property type="match status" value="1"/>
</dbReference>
<evidence type="ECO:0000256" key="17">
    <source>
        <dbReference type="SAM" id="Phobius"/>
    </source>
</evidence>
<keyword evidence="4" id="KW-0997">Cell inner membrane</keyword>
<evidence type="ECO:0000256" key="11">
    <source>
        <dbReference type="ARBA" id="ARBA00023136"/>
    </source>
</evidence>